<evidence type="ECO:0000259" key="21">
    <source>
        <dbReference type="PROSITE" id="PS51371"/>
    </source>
</evidence>
<evidence type="ECO:0000256" key="9">
    <source>
        <dbReference type="ARBA" id="ARBA00023002"/>
    </source>
</evidence>
<keyword evidence="8 13" id="KW-0630">Potassium</keyword>
<feature type="binding site" evidence="13 16">
    <location>
        <begin position="299"/>
        <end position="301"/>
    </location>
    <ligand>
        <name>NAD(+)</name>
        <dbReference type="ChEBI" id="CHEBI:57540"/>
    </ligand>
</feature>
<dbReference type="CDD" id="cd04601">
    <property type="entry name" value="CBS_pair_IMPDH"/>
    <property type="match status" value="1"/>
</dbReference>
<dbReference type="PANTHER" id="PTHR11911">
    <property type="entry name" value="INOSINE-5-MONOPHOSPHATE DEHYDROGENASE RELATED"/>
    <property type="match status" value="1"/>
</dbReference>
<accession>A0A1T4WUW8</accession>
<evidence type="ECO:0000256" key="15">
    <source>
        <dbReference type="PIRSR" id="PIRSR000130-2"/>
    </source>
</evidence>
<dbReference type="FunFam" id="3.20.20.70:FF:000003">
    <property type="entry name" value="GMP reductase"/>
    <property type="match status" value="1"/>
</dbReference>
<evidence type="ECO:0000256" key="19">
    <source>
        <dbReference type="RuleBase" id="RU003927"/>
    </source>
</evidence>
<keyword evidence="10 13" id="KW-0520">NAD</keyword>
<feature type="binding site" evidence="13 15">
    <location>
        <begin position="386"/>
        <end position="390"/>
    </location>
    <ligand>
        <name>IMP</name>
        <dbReference type="ChEBI" id="CHEBI:58053"/>
    </ligand>
</feature>
<comment type="pathway">
    <text evidence="13 20">Purine metabolism; XMP biosynthesis via de novo pathway; XMP from IMP: step 1/1.</text>
</comment>
<dbReference type="GO" id="GO:0006177">
    <property type="term" value="P:GMP biosynthetic process"/>
    <property type="evidence" value="ECO:0007669"/>
    <property type="project" value="UniProtKB-UniRule"/>
</dbReference>
<gene>
    <name evidence="13" type="primary">guaB</name>
    <name evidence="22" type="ORF">SAMN02745166_00666</name>
</gene>
<evidence type="ECO:0000256" key="3">
    <source>
        <dbReference type="ARBA" id="ARBA00011881"/>
    </source>
</evidence>
<feature type="binding site" description="in other chain" evidence="13 17">
    <location>
        <position position="303"/>
    </location>
    <ligand>
        <name>K(+)</name>
        <dbReference type="ChEBI" id="CHEBI:29103"/>
        <note>ligand shared between two tetrameric partners</note>
    </ligand>
</feature>
<dbReference type="PANTHER" id="PTHR11911:SF111">
    <property type="entry name" value="INOSINE-5'-MONOPHOSPHATE DEHYDROGENASE"/>
    <property type="match status" value="1"/>
</dbReference>
<comment type="similarity">
    <text evidence="2 13 19">Belongs to the IMPDH/GMPR family.</text>
</comment>
<organism evidence="22 23">
    <name type="scientific">Prosthecobacter debontii</name>
    <dbReference type="NCBI Taxonomy" id="48467"/>
    <lineage>
        <taxon>Bacteria</taxon>
        <taxon>Pseudomonadati</taxon>
        <taxon>Verrucomicrobiota</taxon>
        <taxon>Verrucomicrobiia</taxon>
        <taxon>Verrucomicrobiales</taxon>
        <taxon>Verrucomicrobiaceae</taxon>
        <taxon>Prosthecobacter</taxon>
    </lineage>
</organism>
<dbReference type="SMART" id="SM01240">
    <property type="entry name" value="IMPDH"/>
    <property type="match status" value="1"/>
</dbReference>
<evidence type="ECO:0000256" key="1">
    <source>
        <dbReference type="ARBA" id="ARBA00001958"/>
    </source>
</evidence>
<dbReference type="InterPro" id="IPR000644">
    <property type="entry name" value="CBS_dom"/>
</dbReference>
<dbReference type="GO" id="GO:0003938">
    <property type="term" value="F:IMP dehydrogenase activity"/>
    <property type="evidence" value="ECO:0007669"/>
    <property type="project" value="UniProtKB-UniRule"/>
</dbReference>
<comment type="function">
    <text evidence="13">Catalyzes the conversion of inosine 5'-phosphate (IMP) to xanthosine 5'-phosphate (XMP), the first committed and rate-limiting step in the de novo synthesis of guanine nucleotides, and therefore plays an important role in the regulation of cell growth.</text>
</comment>
<feature type="binding site" evidence="13">
    <location>
        <position position="469"/>
    </location>
    <ligand>
        <name>K(+)</name>
        <dbReference type="ChEBI" id="CHEBI:29103"/>
        <note>ligand shared between two tetrameric partners</note>
    </ligand>
</feature>
<feature type="binding site" description="in other chain" evidence="13 17">
    <location>
        <position position="306"/>
    </location>
    <ligand>
        <name>K(+)</name>
        <dbReference type="ChEBI" id="CHEBI:29103"/>
        <note>ligand shared between two tetrameric partners</note>
    </ligand>
</feature>
<feature type="binding site" evidence="13">
    <location>
        <position position="468"/>
    </location>
    <ligand>
        <name>K(+)</name>
        <dbReference type="ChEBI" id="CHEBI:29103"/>
        <note>ligand shared between two tetrameric partners</note>
    </ligand>
</feature>
<evidence type="ECO:0000256" key="16">
    <source>
        <dbReference type="PIRSR" id="PIRSR000130-3"/>
    </source>
</evidence>
<evidence type="ECO:0000256" key="13">
    <source>
        <dbReference type="HAMAP-Rule" id="MF_01964"/>
    </source>
</evidence>
<sequence>MGDIPSLALSFDDVLVLPGLSQVLPGEVNLGTVFGNSIQLNIPVLSSAMDTVTEAELAIALAREGGLGVIHRNIPIDYQAEQVAKVKRSENTVIQTPHTVRPETTLGELQRLMHEKGVSGFPVIEPDGKLVGMVTSRDLWYIEDESTPVSTIMTPRERLATGTPQTSFDEALKILYTHRIEKLPLVDSNGKLAGLITKQDVVKRQMFTNAAKDANGQLRVGAAVGVGEDCADRGAALVAAGADALFIDAATGHTTRVADVIRRLRDRVGGNVPIVAGNVVTADGALHLVEAGASAVKVGVGPGSICTTRIISGVGMAQFTAVQEVAEVCRPRGVTVIADGGIRYSGDIVKALAGGADCVMLGSLLAGTAESPGNMVKWQGRTFKEYRGMGSLKAMRKGAGDRYGQNSSGKLVPEGVEARVPFKGPLADVVFQLMGGLRSGMGYVGANNLDELRANARFVRITAGGLKESHPHDVVITEEPVNYEPS</sequence>
<evidence type="ECO:0000256" key="11">
    <source>
        <dbReference type="ARBA" id="ARBA00023122"/>
    </source>
</evidence>
<dbReference type="EC" id="1.1.1.205" evidence="13 20"/>
<evidence type="ECO:0000256" key="5">
    <source>
        <dbReference type="ARBA" id="ARBA00022737"/>
    </source>
</evidence>
<keyword evidence="5" id="KW-0677">Repeat</keyword>
<dbReference type="Pfam" id="PF00571">
    <property type="entry name" value="CBS"/>
    <property type="match status" value="2"/>
</dbReference>
<keyword evidence="11 18" id="KW-0129">CBS domain</keyword>
<protein>
    <recommendedName>
        <fullName evidence="13 20">Inosine-5'-monophosphate dehydrogenase</fullName>
        <shortName evidence="13">IMP dehydrogenase</shortName>
        <shortName evidence="13">IMPD</shortName>
        <shortName evidence="13">IMPDH</shortName>
        <ecNumber evidence="13 20">1.1.1.205</ecNumber>
    </recommendedName>
</protein>
<dbReference type="InterPro" id="IPR005990">
    <property type="entry name" value="IMP_DH"/>
</dbReference>
<evidence type="ECO:0000256" key="2">
    <source>
        <dbReference type="ARBA" id="ARBA00005502"/>
    </source>
</evidence>
<dbReference type="OrthoDB" id="9805398at2"/>
<dbReference type="Pfam" id="PF00478">
    <property type="entry name" value="IMPDH"/>
    <property type="match status" value="1"/>
</dbReference>
<dbReference type="SUPFAM" id="SSF51412">
    <property type="entry name" value="Inosine monophosphate dehydrogenase (IMPDH)"/>
    <property type="match status" value="1"/>
</dbReference>
<dbReference type="STRING" id="48467.SAMN02745166_00666"/>
<feature type="domain" description="CBS" evidence="21">
    <location>
        <begin position="93"/>
        <end position="149"/>
    </location>
</feature>
<dbReference type="AlphaFoldDB" id="A0A1T4WUW8"/>
<reference evidence="23" key="1">
    <citation type="submission" date="2017-02" db="EMBL/GenBank/DDBJ databases">
        <authorList>
            <person name="Varghese N."/>
            <person name="Submissions S."/>
        </authorList>
    </citation>
    <scope>NUCLEOTIDE SEQUENCE [LARGE SCALE GENOMIC DNA]</scope>
    <source>
        <strain evidence="23">ATCC 700200</strain>
    </source>
</reference>
<evidence type="ECO:0000256" key="12">
    <source>
        <dbReference type="ARBA" id="ARBA00048028"/>
    </source>
</evidence>
<keyword evidence="23" id="KW-1185">Reference proteome</keyword>
<evidence type="ECO:0000256" key="10">
    <source>
        <dbReference type="ARBA" id="ARBA00023027"/>
    </source>
</evidence>
<dbReference type="UniPathway" id="UPA00601">
    <property type="reaction ID" value="UER00295"/>
</dbReference>
<dbReference type="RefSeq" id="WP_078811879.1">
    <property type="nucleotide sequence ID" value="NZ_FUYE01000002.1"/>
</dbReference>
<dbReference type="InterPro" id="IPR001093">
    <property type="entry name" value="IMP_DH_GMPRt"/>
</dbReference>
<dbReference type="GO" id="GO:0006183">
    <property type="term" value="P:GTP biosynthetic process"/>
    <property type="evidence" value="ECO:0007669"/>
    <property type="project" value="TreeGrafter"/>
</dbReference>
<keyword evidence="9 13" id="KW-0560">Oxidoreductase</keyword>
<comment type="caution">
    <text evidence="13">Lacks conserved residue(s) required for the propagation of feature annotation.</text>
</comment>
<dbReference type="PROSITE" id="PS00487">
    <property type="entry name" value="IMP_DH_GMP_RED"/>
    <property type="match status" value="1"/>
</dbReference>
<evidence type="ECO:0000313" key="22">
    <source>
        <dbReference type="EMBL" id="SKA80675.1"/>
    </source>
</evidence>
<feature type="binding site" evidence="13">
    <location>
        <position position="248"/>
    </location>
    <ligand>
        <name>NAD(+)</name>
        <dbReference type="ChEBI" id="CHEBI:57540"/>
    </ligand>
</feature>
<dbReference type="InterPro" id="IPR046342">
    <property type="entry name" value="CBS_dom_sf"/>
</dbReference>
<name>A0A1T4WUW8_9BACT</name>
<dbReference type="PIRSF" id="PIRSF000130">
    <property type="entry name" value="IMPDH"/>
    <property type="match status" value="1"/>
</dbReference>
<feature type="binding site" evidence="13 15">
    <location>
        <begin position="362"/>
        <end position="363"/>
    </location>
    <ligand>
        <name>IMP</name>
        <dbReference type="ChEBI" id="CHEBI:58053"/>
    </ligand>
</feature>
<dbReference type="InterPro" id="IPR015875">
    <property type="entry name" value="IMP_DH/GMP_Rdtase_CS"/>
</dbReference>
<keyword evidence="4 13" id="KW-0479">Metal-binding</keyword>
<dbReference type="Gene3D" id="3.20.20.70">
    <property type="entry name" value="Aldolase class I"/>
    <property type="match status" value="1"/>
</dbReference>
<keyword evidence="7 13" id="KW-0658">Purine biosynthesis</keyword>
<evidence type="ECO:0000256" key="20">
    <source>
        <dbReference type="RuleBase" id="RU003928"/>
    </source>
</evidence>
<comment type="subunit">
    <text evidence="3 13">Homotetramer.</text>
</comment>
<proteinExistence type="inferred from homology"/>
<dbReference type="SUPFAM" id="SSF54631">
    <property type="entry name" value="CBS-domain pair"/>
    <property type="match status" value="1"/>
</dbReference>
<comment type="cofactor">
    <cofactor evidence="1 13">
        <name>K(+)</name>
        <dbReference type="ChEBI" id="CHEBI:29103"/>
    </cofactor>
</comment>
<dbReference type="CDD" id="cd00381">
    <property type="entry name" value="IMPDH"/>
    <property type="match status" value="1"/>
</dbReference>
<feature type="binding site" evidence="13">
    <location>
        <position position="470"/>
    </location>
    <ligand>
        <name>K(+)</name>
        <dbReference type="ChEBI" id="CHEBI:29103"/>
        <note>ligand shared between two tetrameric partners</note>
    </ligand>
</feature>
<feature type="binding site" evidence="13 15">
    <location>
        <begin position="339"/>
        <end position="341"/>
    </location>
    <ligand>
        <name>IMP</name>
        <dbReference type="ChEBI" id="CHEBI:58053"/>
    </ligand>
</feature>
<dbReference type="GO" id="GO:0046872">
    <property type="term" value="F:metal ion binding"/>
    <property type="evidence" value="ECO:0007669"/>
    <property type="project" value="UniProtKB-UniRule"/>
</dbReference>
<evidence type="ECO:0000256" key="6">
    <source>
        <dbReference type="ARBA" id="ARBA00022749"/>
    </source>
</evidence>
<evidence type="ECO:0000256" key="18">
    <source>
        <dbReference type="PROSITE-ProRule" id="PRU00703"/>
    </source>
</evidence>
<comment type="activity regulation">
    <text evidence="13">Mycophenolic acid (MPA) is a non-competitive inhibitor that prevents formation of the closed enzyme conformation by binding to the same site as the amobile flap. In contrast, mizoribine monophosphate (MZP) is a competitive inhibitor that induces the closed conformation. MPA is a potent inhibitor of mammalian IMPDHs but a poor inhibitor of the bacterial enzymes. MZP is a more potent inhibitor of bacterial IMPDH.</text>
</comment>
<feature type="binding site" evidence="13 15">
    <location>
        <position position="414"/>
    </location>
    <ligand>
        <name>IMP</name>
        <dbReference type="ChEBI" id="CHEBI:58053"/>
    </ligand>
</feature>
<dbReference type="EMBL" id="FUYE01000002">
    <property type="protein sequence ID" value="SKA80675.1"/>
    <property type="molecule type" value="Genomic_DNA"/>
</dbReference>
<evidence type="ECO:0000256" key="7">
    <source>
        <dbReference type="ARBA" id="ARBA00022755"/>
    </source>
</evidence>
<feature type="active site" description="Proton acceptor" evidence="13 14">
    <location>
        <position position="402"/>
    </location>
</feature>
<comment type="catalytic activity">
    <reaction evidence="12 13 20">
        <text>IMP + NAD(+) + H2O = XMP + NADH + H(+)</text>
        <dbReference type="Rhea" id="RHEA:11708"/>
        <dbReference type="ChEBI" id="CHEBI:15377"/>
        <dbReference type="ChEBI" id="CHEBI:15378"/>
        <dbReference type="ChEBI" id="CHEBI:57464"/>
        <dbReference type="ChEBI" id="CHEBI:57540"/>
        <dbReference type="ChEBI" id="CHEBI:57945"/>
        <dbReference type="ChEBI" id="CHEBI:58053"/>
        <dbReference type="EC" id="1.1.1.205"/>
    </reaction>
</comment>
<dbReference type="HAMAP" id="MF_01964">
    <property type="entry name" value="IMPDH"/>
    <property type="match status" value="1"/>
</dbReference>
<keyword evidence="6 13" id="KW-0332">GMP biosynthesis</keyword>
<evidence type="ECO:0000256" key="4">
    <source>
        <dbReference type="ARBA" id="ARBA00022723"/>
    </source>
</evidence>
<feature type="active site" description="Thioimidate intermediate" evidence="13 14">
    <location>
        <position position="306"/>
    </location>
</feature>
<dbReference type="PROSITE" id="PS51371">
    <property type="entry name" value="CBS"/>
    <property type="match status" value="2"/>
</dbReference>
<feature type="binding site" description="in other chain" evidence="13 17">
    <location>
        <position position="301"/>
    </location>
    <ligand>
        <name>K(+)</name>
        <dbReference type="ChEBI" id="CHEBI:29103"/>
        <note>ligand shared between two tetrameric partners</note>
    </ligand>
</feature>
<feature type="domain" description="CBS" evidence="21">
    <location>
        <begin position="153"/>
        <end position="212"/>
    </location>
</feature>
<evidence type="ECO:0000256" key="8">
    <source>
        <dbReference type="ARBA" id="ARBA00022958"/>
    </source>
</evidence>
<feature type="binding site" evidence="16">
    <location>
        <begin position="248"/>
        <end position="250"/>
    </location>
    <ligand>
        <name>NAD(+)</name>
        <dbReference type="ChEBI" id="CHEBI:57540"/>
    </ligand>
</feature>
<dbReference type="SMART" id="SM00116">
    <property type="entry name" value="CBS"/>
    <property type="match status" value="2"/>
</dbReference>
<evidence type="ECO:0000256" key="17">
    <source>
        <dbReference type="PIRSR" id="PIRSR000130-4"/>
    </source>
</evidence>
<dbReference type="InterPro" id="IPR013785">
    <property type="entry name" value="Aldolase_TIM"/>
</dbReference>
<feature type="binding site" evidence="13 15">
    <location>
        <position position="304"/>
    </location>
    <ligand>
        <name>IMP</name>
        <dbReference type="ChEBI" id="CHEBI:58053"/>
    </ligand>
</feature>
<evidence type="ECO:0000256" key="14">
    <source>
        <dbReference type="PIRSR" id="PIRSR000130-1"/>
    </source>
</evidence>
<evidence type="ECO:0000313" key="23">
    <source>
        <dbReference type="Proteomes" id="UP000190774"/>
    </source>
</evidence>
<dbReference type="NCBIfam" id="TIGR01302">
    <property type="entry name" value="IMP_dehydrog"/>
    <property type="match status" value="1"/>
</dbReference>
<dbReference type="GO" id="GO:0000166">
    <property type="term" value="F:nucleotide binding"/>
    <property type="evidence" value="ECO:0007669"/>
    <property type="project" value="UniProtKB-UniRule"/>
</dbReference>
<dbReference type="Proteomes" id="UP000190774">
    <property type="component" value="Unassembled WGS sequence"/>
</dbReference>